<reference evidence="1" key="1">
    <citation type="submission" date="2018-12" db="EMBL/GenBank/DDBJ databases">
        <title>Three Rhizobium rhizogenes strains isolated from the same crown gall tumor carry diverse plasmids.</title>
        <authorList>
            <person name="Pulawska J."/>
            <person name="Kuzmanovic N."/>
        </authorList>
    </citation>
    <scope>NUCLEOTIDE SEQUENCE</scope>
    <source>
        <strain evidence="1">C6.5</strain>
        <plasmid evidence="1">pC6.5c</plasmid>
    </source>
</reference>
<dbReference type="EMBL" id="MK318988">
    <property type="protein sequence ID" value="QCL10532.1"/>
    <property type="molecule type" value="Genomic_DNA"/>
</dbReference>
<geneLocation type="plasmid" evidence="1">
    <name>pC6.5c</name>
</geneLocation>
<name>A0A7S4ZUD6_RHIRH</name>
<proteinExistence type="predicted"/>
<accession>A0A7S4ZUD6</accession>
<keyword evidence="1" id="KW-0614">Plasmid</keyword>
<sequence>MPTFGAFPPKKADEAPEVYPTIPVNQEYSGDPRNLKAQSLQ</sequence>
<evidence type="ECO:0000313" key="1">
    <source>
        <dbReference type="EMBL" id="QCL10532.1"/>
    </source>
</evidence>
<organism evidence="1">
    <name type="scientific">Rhizobium rhizogenes</name>
    <name type="common">Agrobacterium rhizogenes</name>
    <dbReference type="NCBI Taxonomy" id="359"/>
    <lineage>
        <taxon>Bacteria</taxon>
        <taxon>Pseudomonadati</taxon>
        <taxon>Pseudomonadota</taxon>
        <taxon>Alphaproteobacteria</taxon>
        <taxon>Hyphomicrobiales</taxon>
        <taxon>Rhizobiaceae</taxon>
        <taxon>Rhizobium/Agrobacterium group</taxon>
        <taxon>Rhizobium</taxon>
    </lineage>
</organism>
<dbReference type="AlphaFoldDB" id="A0A7S4ZUD6"/>
<protein>
    <submittedName>
        <fullName evidence="1">Uncharacterized protein</fullName>
    </submittedName>
</protein>
<gene>
    <name evidence="1" type="ORF">pC6.5c_639</name>
</gene>